<keyword evidence="6" id="KW-1185">Reference proteome</keyword>
<sequence>MLLLLWLCSDAQLQQGFSANGAPEPPSLTRTTLNVFDQDKDGSVTLKEAQATLDALGAFASMGAEPGKGQNEMEKMLKQAKKWMPQLFKLLDADSSGALQELEVEWVEKGLEAAKTNVFRNLTRDIFEMLDSDADHSLSSGEVEAAMEPEMLQQLVAIVHDTFPLPGLTAVNGKEAPAFVRENLKDIVAALDGNNDGAIERKEAGAAVGAFKRTYIKAAETLKTMGPMLGMFGGGMPMGAGRGGPRGSGGRGSRGTARNER</sequence>
<dbReference type="Proteomes" id="UP001515480">
    <property type="component" value="Unassembled WGS sequence"/>
</dbReference>
<dbReference type="Gene3D" id="1.10.238.10">
    <property type="entry name" value="EF-hand"/>
    <property type="match status" value="2"/>
</dbReference>
<name>A0AB34JT79_PRYPA</name>
<proteinExistence type="predicted"/>
<keyword evidence="3" id="KW-0732">Signal</keyword>
<evidence type="ECO:0000256" key="2">
    <source>
        <dbReference type="SAM" id="MobiDB-lite"/>
    </source>
</evidence>
<dbReference type="GO" id="GO:0005509">
    <property type="term" value="F:calcium ion binding"/>
    <property type="evidence" value="ECO:0007669"/>
    <property type="project" value="InterPro"/>
</dbReference>
<evidence type="ECO:0000259" key="4">
    <source>
        <dbReference type="PROSITE" id="PS50222"/>
    </source>
</evidence>
<gene>
    <name evidence="5" type="ORF">AB1Y20_019153</name>
</gene>
<evidence type="ECO:0000313" key="6">
    <source>
        <dbReference type="Proteomes" id="UP001515480"/>
    </source>
</evidence>
<feature type="compositionally biased region" description="Gly residues" evidence="2">
    <location>
        <begin position="237"/>
        <end position="253"/>
    </location>
</feature>
<dbReference type="InterPro" id="IPR011992">
    <property type="entry name" value="EF-hand-dom_pair"/>
</dbReference>
<dbReference type="SUPFAM" id="SSF47473">
    <property type="entry name" value="EF-hand"/>
    <property type="match status" value="1"/>
</dbReference>
<dbReference type="InterPro" id="IPR018247">
    <property type="entry name" value="EF_Hand_1_Ca_BS"/>
</dbReference>
<dbReference type="Pfam" id="PF13202">
    <property type="entry name" value="EF-hand_5"/>
    <property type="match status" value="1"/>
</dbReference>
<feature type="chain" id="PRO_5044212286" description="EF-hand domain-containing protein" evidence="3">
    <location>
        <begin position="17"/>
        <end position="261"/>
    </location>
</feature>
<keyword evidence="1" id="KW-0106">Calcium</keyword>
<dbReference type="SMART" id="SM00054">
    <property type="entry name" value="EFh"/>
    <property type="match status" value="3"/>
</dbReference>
<reference evidence="5 6" key="1">
    <citation type="journal article" date="2024" name="Science">
        <title>Giant polyketide synthase enzymes in the biosynthesis of giant marine polyether toxins.</title>
        <authorList>
            <person name="Fallon T.R."/>
            <person name="Shende V.V."/>
            <person name="Wierzbicki I.H."/>
            <person name="Pendleton A.L."/>
            <person name="Watervoot N.F."/>
            <person name="Auber R.P."/>
            <person name="Gonzalez D.J."/>
            <person name="Wisecaver J.H."/>
            <person name="Moore B.S."/>
        </authorList>
    </citation>
    <scope>NUCLEOTIDE SEQUENCE [LARGE SCALE GENOMIC DNA]</scope>
    <source>
        <strain evidence="5 6">12B1</strain>
    </source>
</reference>
<dbReference type="PROSITE" id="PS50222">
    <property type="entry name" value="EF_HAND_2"/>
    <property type="match status" value="2"/>
</dbReference>
<feature type="signal peptide" evidence="3">
    <location>
        <begin position="1"/>
        <end position="16"/>
    </location>
</feature>
<dbReference type="PROSITE" id="PS00018">
    <property type="entry name" value="EF_HAND_1"/>
    <property type="match status" value="2"/>
</dbReference>
<dbReference type="InterPro" id="IPR002048">
    <property type="entry name" value="EF_hand_dom"/>
</dbReference>
<accession>A0AB34JT79</accession>
<dbReference type="AlphaFoldDB" id="A0AB34JT79"/>
<organism evidence="5 6">
    <name type="scientific">Prymnesium parvum</name>
    <name type="common">Toxic golden alga</name>
    <dbReference type="NCBI Taxonomy" id="97485"/>
    <lineage>
        <taxon>Eukaryota</taxon>
        <taxon>Haptista</taxon>
        <taxon>Haptophyta</taxon>
        <taxon>Prymnesiophyceae</taxon>
        <taxon>Prymnesiales</taxon>
        <taxon>Prymnesiaceae</taxon>
        <taxon>Prymnesium</taxon>
    </lineage>
</organism>
<evidence type="ECO:0000256" key="3">
    <source>
        <dbReference type="SAM" id="SignalP"/>
    </source>
</evidence>
<dbReference type="EMBL" id="JBGBPQ010000005">
    <property type="protein sequence ID" value="KAL1524248.1"/>
    <property type="molecule type" value="Genomic_DNA"/>
</dbReference>
<protein>
    <recommendedName>
        <fullName evidence="4">EF-hand domain-containing protein</fullName>
    </recommendedName>
</protein>
<evidence type="ECO:0000256" key="1">
    <source>
        <dbReference type="ARBA" id="ARBA00022837"/>
    </source>
</evidence>
<feature type="domain" description="EF-hand" evidence="4">
    <location>
        <begin position="179"/>
        <end position="214"/>
    </location>
</feature>
<feature type="domain" description="EF-hand" evidence="4">
    <location>
        <begin position="24"/>
        <end position="59"/>
    </location>
</feature>
<feature type="region of interest" description="Disordered" evidence="2">
    <location>
        <begin position="237"/>
        <end position="261"/>
    </location>
</feature>
<evidence type="ECO:0000313" key="5">
    <source>
        <dbReference type="EMBL" id="KAL1524248.1"/>
    </source>
</evidence>
<comment type="caution">
    <text evidence="5">The sequence shown here is derived from an EMBL/GenBank/DDBJ whole genome shotgun (WGS) entry which is preliminary data.</text>
</comment>